<dbReference type="EMBL" id="PGTK01000004">
    <property type="protein sequence ID" value="PJF31222.1"/>
    <property type="molecule type" value="Genomic_DNA"/>
</dbReference>
<organism evidence="1 2">
    <name type="scientific">Candidatus Thermofonsia Clade 1 bacterium</name>
    <dbReference type="NCBI Taxonomy" id="2364210"/>
    <lineage>
        <taxon>Bacteria</taxon>
        <taxon>Bacillati</taxon>
        <taxon>Chloroflexota</taxon>
        <taxon>Candidatus Thermofontia</taxon>
        <taxon>Candidatus Thermofonsia Clade 1</taxon>
    </lineage>
</organism>
<accession>A0A2M8P101</accession>
<comment type="caution">
    <text evidence="1">The sequence shown here is derived from an EMBL/GenBank/DDBJ whole genome shotgun (WGS) entry which is preliminary data.</text>
</comment>
<proteinExistence type="predicted"/>
<evidence type="ECO:0000313" key="1">
    <source>
        <dbReference type="EMBL" id="PJF31222.1"/>
    </source>
</evidence>
<sequence length="529" mass="60422">MLQPQTQSAAYWTTNLKVTRADIEALFAHFLETEQPLTTREVALFFIKRRLTAEFEQFRKQLANVTLFQPAKHYEVGQELIFPALNFASGKVVGIREGHNPEHGQFNVIEVAFGEKRREFAADLRTPHPLNEVTHDLNALLNAVQPSPEAIFEQYGESIVEALEARLVDEPEAVYMGGYWFVRSLLVEASVAHLHLAEAVLDLREGGPASAEELLPDLDFAPELPTPLRAFSLNVALSQDERFDNVGADGDVRWFLRRLEPPEVQQIPPRLEYQPISHDERLLTPELREFEIELGDEFSDLPPLPKPPREVHIRLIYPHRRMGTLPMNIYLESMLPPATETQRLLITLIDGQTEERFSAWVVREGRYLCGLNDFYRRHKLPIGAHLTFRATEHPSQFVIDFKAHRPRTEYIRLAIPSGGRLRFENFKRSIGAEYDELMILGAEDIDGVDEVWSITRSRRRSLSDILSDLLPELARLMPQQTVHAKTLYSAVNIMRRCPPAPIFATLSARPEFEPVGNGYWRMAPGSAQN</sequence>
<dbReference type="AlphaFoldDB" id="A0A2M8P101"/>
<dbReference type="Proteomes" id="UP000228921">
    <property type="component" value="Unassembled WGS sequence"/>
</dbReference>
<evidence type="ECO:0000313" key="2">
    <source>
        <dbReference type="Proteomes" id="UP000228921"/>
    </source>
</evidence>
<protein>
    <submittedName>
        <fullName evidence="1">Uncharacterized protein</fullName>
    </submittedName>
</protein>
<gene>
    <name evidence="1" type="ORF">CUN51_04965</name>
</gene>
<reference evidence="1 2" key="1">
    <citation type="submission" date="2017-11" db="EMBL/GenBank/DDBJ databases">
        <title>Evolution of Phototrophy in the Chloroflexi Phylum Driven by Horizontal Gene Transfer.</title>
        <authorList>
            <person name="Ward L.M."/>
            <person name="Hemp J."/>
            <person name="Shih P.M."/>
            <person name="Mcglynn S.E."/>
            <person name="Fischer W."/>
        </authorList>
    </citation>
    <scope>NUCLEOTIDE SEQUENCE [LARGE SCALE GENOMIC DNA]</scope>
    <source>
        <strain evidence="1">CP2_2F</strain>
    </source>
</reference>
<name>A0A2M8P101_9CHLR</name>